<dbReference type="SUPFAM" id="SSF53244">
    <property type="entry name" value="MurD-like peptide ligases, peptide-binding domain"/>
    <property type="match status" value="1"/>
</dbReference>
<organism evidence="16 17">
    <name type="scientific">Clostridium omnivorum</name>
    <dbReference type="NCBI Taxonomy" id="1604902"/>
    <lineage>
        <taxon>Bacteria</taxon>
        <taxon>Bacillati</taxon>
        <taxon>Bacillota</taxon>
        <taxon>Clostridia</taxon>
        <taxon>Eubacteriales</taxon>
        <taxon>Clostridiaceae</taxon>
        <taxon>Clostridium</taxon>
    </lineage>
</organism>
<evidence type="ECO:0000259" key="15">
    <source>
        <dbReference type="PROSITE" id="PS50975"/>
    </source>
</evidence>
<dbReference type="Gene3D" id="3.90.190.20">
    <property type="entry name" value="Mur ligase, C-terminal domain"/>
    <property type="match status" value="1"/>
</dbReference>
<evidence type="ECO:0000256" key="5">
    <source>
        <dbReference type="ARBA" id="ARBA00012968"/>
    </source>
</evidence>
<comment type="similarity">
    <text evidence="3">In the C-terminal section; belongs to the MurCDEF family.</text>
</comment>
<protein>
    <recommendedName>
        <fullName evidence="7">Cyanophycin synthetase</fullName>
        <ecNumber evidence="6">6.3.2.29</ecNumber>
        <ecNumber evidence="5">6.3.2.30</ecNumber>
    </recommendedName>
    <alternativeName>
        <fullName evidence="11">Cyanophycin synthase</fullName>
    </alternativeName>
</protein>
<comment type="subunit">
    <text evidence="4">Homodimer.</text>
</comment>
<dbReference type="InterPro" id="IPR011810">
    <property type="entry name" value="Cya_phycin_syn"/>
</dbReference>
<dbReference type="Pfam" id="PF08245">
    <property type="entry name" value="Mur_ligase_M"/>
    <property type="match status" value="1"/>
</dbReference>
<comment type="catalytic activity">
    <reaction evidence="13">
        <text>[L-4-(L-arginin-2-N-yl)aspartate](n) + L-aspartate + ATP = [L-4-(L-arginin-2-N-yl)aspartate](n)-L-aspartate + ADP + phosphate + H(+)</text>
        <dbReference type="Rhea" id="RHEA:13277"/>
        <dbReference type="Rhea" id="RHEA-COMP:13728"/>
        <dbReference type="Rhea" id="RHEA-COMP:13733"/>
        <dbReference type="ChEBI" id="CHEBI:15378"/>
        <dbReference type="ChEBI" id="CHEBI:29991"/>
        <dbReference type="ChEBI" id="CHEBI:30616"/>
        <dbReference type="ChEBI" id="CHEBI:43474"/>
        <dbReference type="ChEBI" id="CHEBI:137986"/>
        <dbReference type="ChEBI" id="CHEBI:137990"/>
        <dbReference type="ChEBI" id="CHEBI:456216"/>
        <dbReference type="EC" id="6.3.2.29"/>
    </reaction>
</comment>
<evidence type="ECO:0000256" key="10">
    <source>
        <dbReference type="ARBA" id="ARBA00022840"/>
    </source>
</evidence>
<dbReference type="InterPro" id="IPR044019">
    <property type="entry name" value="Cyanophycin_syn_N"/>
</dbReference>
<keyword evidence="9 14" id="KW-0547">Nucleotide-binding</keyword>
<dbReference type="PROSITE" id="PS01011">
    <property type="entry name" value="FOLYLPOLYGLU_SYNT_1"/>
    <property type="match status" value="1"/>
</dbReference>
<evidence type="ECO:0000256" key="13">
    <source>
        <dbReference type="ARBA" id="ARBA00048425"/>
    </source>
</evidence>
<evidence type="ECO:0000256" key="12">
    <source>
        <dbReference type="ARBA" id="ARBA00048094"/>
    </source>
</evidence>
<comment type="function">
    <text evidence="1">Catalyzes the ATP-dependent polymerization of arginine and aspartate to multi-L-arginyl-poly-L-aspartic acid (cyanophycin; a water-insoluble reserve polymer).</text>
</comment>
<dbReference type="SUPFAM" id="SSF53623">
    <property type="entry name" value="MurD-like peptide ligases, catalytic domain"/>
    <property type="match status" value="1"/>
</dbReference>
<feature type="domain" description="ATP-grasp" evidence="15">
    <location>
        <begin position="218"/>
        <end position="470"/>
    </location>
</feature>
<dbReference type="EC" id="6.3.2.29" evidence="6"/>
<dbReference type="SUPFAM" id="SSF56059">
    <property type="entry name" value="Glutathione synthetase ATP-binding domain-like"/>
    <property type="match status" value="1"/>
</dbReference>
<evidence type="ECO:0000256" key="9">
    <source>
        <dbReference type="ARBA" id="ARBA00022741"/>
    </source>
</evidence>
<comment type="pathway">
    <text evidence="2">Cell wall biogenesis; peptidoglycan biosynthesis.</text>
</comment>
<evidence type="ECO:0000313" key="16">
    <source>
        <dbReference type="EMBL" id="GLC29411.1"/>
    </source>
</evidence>
<evidence type="ECO:0000256" key="6">
    <source>
        <dbReference type="ARBA" id="ARBA00013005"/>
    </source>
</evidence>
<dbReference type="NCBIfam" id="TIGR02068">
    <property type="entry name" value="cya_phycin_syn"/>
    <property type="match status" value="1"/>
</dbReference>
<comment type="catalytic activity">
    <reaction evidence="12">
        <text>[L-4-(L-arginin-2-N-yl)aspartate](n)-L-aspartate + L-arginine + ATP = [L-4-(L-arginin-2-N-yl)aspartate](n+1) + ADP + phosphate + H(+)</text>
        <dbReference type="Rhea" id="RHEA:23888"/>
        <dbReference type="Rhea" id="RHEA-COMP:13732"/>
        <dbReference type="Rhea" id="RHEA-COMP:13733"/>
        <dbReference type="ChEBI" id="CHEBI:15378"/>
        <dbReference type="ChEBI" id="CHEBI:30616"/>
        <dbReference type="ChEBI" id="CHEBI:32682"/>
        <dbReference type="ChEBI" id="CHEBI:43474"/>
        <dbReference type="ChEBI" id="CHEBI:137986"/>
        <dbReference type="ChEBI" id="CHEBI:137990"/>
        <dbReference type="ChEBI" id="CHEBI:456216"/>
        <dbReference type="EC" id="6.3.2.30"/>
    </reaction>
</comment>
<dbReference type="InterPro" id="IPR018109">
    <property type="entry name" value="Folylpolyglutamate_synth_CS"/>
</dbReference>
<reference evidence="16 17" key="1">
    <citation type="journal article" date="2024" name="Int. J. Syst. Evol. Microbiol.">
        <title>Clostridium omnivorum sp. nov., isolated from anoxic soil under the treatment of reductive soil disinfestation.</title>
        <authorList>
            <person name="Ueki A."/>
            <person name="Tonouchi A."/>
            <person name="Kaku N."/>
            <person name="Honma S."/>
            <person name="Ueki K."/>
        </authorList>
    </citation>
    <scope>NUCLEOTIDE SEQUENCE [LARGE SCALE GENOMIC DNA]</scope>
    <source>
        <strain evidence="16 17">E14</strain>
    </source>
</reference>
<keyword evidence="8" id="KW-0436">Ligase</keyword>
<keyword evidence="17" id="KW-1185">Reference proteome</keyword>
<dbReference type="InterPro" id="IPR036615">
    <property type="entry name" value="Mur_ligase_C_dom_sf"/>
</dbReference>
<gene>
    <name evidence="16" type="primary">cphA</name>
    <name evidence="16" type="ORF">bsdE14_08210</name>
</gene>
<comment type="caution">
    <text evidence="16">The sequence shown here is derived from an EMBL/GenBank/DDBJ whole genome shotgun (WGS) entry which is preliminary data.</text>
</comment>
<evidence type="ECO:0000256" key="4">
    <source>
        <dbReference type="ARBA" id="ARBA00011738"/>
    </source>
</evidence>
<dbReference type="Gene3D" id="3.30.470.20">
    <property type="entry name" value="ATP-grasp fold, B domain"/>
    <property type="match status" value="2"/>
</dbReference>
<dbReference type="EC" id="6.3.2.30" evidence="5"/>
<proteinExistence type="inferred from homology"/>
<evidence type="ECO:0000256" key="2">
    <source>
        <dbReference type="ARBA" id="ARBA00004752"/>
    </source>
</evidence>
<evidence type="ECO:0000313" key="17">
    <source>
        <dbReference type="Proteomes" id="UP001208567"/>
    </source>
</evidence>
<dbReference type="Pfam" id="PF08443">
    <property type="entry name" value="RimK"/>
    <property type="match status" value="1"/>
</dbReference>
<dbReference type="Pfam" id="PF02875">
    <property type="entry name" value="Mur_ligase_C"/>
    <property type="match status" value="1"/>
</dbReference>
<keyword evidence="10 14" id="KW-0067">ATP-binding</keyword>
<dbReference type="PANTHER" id="PTHR23135">
    <property type="entry name" value="MUR LIGASE FAMILY MEMBER"/>
    <property type="match status" value="1"/>
</dbReference>
<dbReference type="Gene3D" id="3.40.1190.10">
    <property type="entry name" value="Mur-like, catalytic domain"/>
    <property type="match status" value="1"/>
</dbReference>
<name>A0ABQ5N2K5_9CLOT</name>
<sequence>MKIVDVSIFEGRNIYSHKKVVRMDLDLEGYCETPSKDIEGFNEKLVKILPELYKHRCGIDEENGFVKRLDEGTYLAHICEHIIIAVQNMLGIDAAYGKSREIEGDRYYIIYQYEYKNTAIEIGKLAVDIINALIHKREIKFNERYKIIQDTLAKEQLGPSTLAIYNEAKKRGIPIIRIGERSMFQLGYGKYGKMIEATIDSDTSGVAVDIACDKLLTKEILFNQCLPVARGGKILNSLDLLLKAESIGYPVVLKPRYGNQGKGVFVNIKNEKELLNAYNILIKNYSDLMIERYIKGRDFRVCIVDGEVIAVAERIPPYIIGDGKSTVRRLINLLNKDERRGKGHEKPLTKVKIDEALIEHIEKYGYNINSIIPLNEKLTLRENCNLSTGGIAVDYTDIICEENIDICKRAAKAIGLNICGIDLCCMDIGIPMEKDGAIIEINAAPGIRMHHYPFEGTSRNVAGAIVDMMFKDSPSSIPLIAVTGTNGKTTTTRLISHVLSLGGHNVGMTTTGGIYINNKCIDKGDTTGYSSAMTILLNKDVDAAVLETARGGIIRQGLAYDAADVAVITNITEDHLGIDGIETMEQLAFVKSLVGEAVKPNGYVVLNADDHMSTTIVERMKSKIIMFSKDKNNENLRNNILSGGIGVYSDEGVIYVEEREKKSPIVKVEDILITLQGNLAYNIENAMAACAGLIGLGVDYELIKQGLMSFRGDDEQNPGRFNMFSVNGATVILDYGHNMEGYKAVLKGAVNLKHSRLVGVIGVPGDRLNSDIREVGSISAKYFDYIYIKEDEDKRGRSNNEVAELLKQGVLSSGFDNEKVEIILEEKDALRAAIDNAESGDVIIIFFEKYEPLLQLVKNYDSEKAKLKENVVMA</sequence>
<evidence type="ECO:0000256" key="8">
    <source>
        <dbReference type="ARBA" id="ARBA00022598"/>
    </source>
</evidence>
<dbReference type="InterPro" id="IPR013221">
    <property type="entry name" value="Mur_ligase_cen"/>
</dbReference>
<accession>A0ABQ5N2K5</accession>
<dbReference type="InterPro" id="IPR011761">
    <property type="entry name" value="ATP-grasp"/>
</dbReference>
<dbReference type="PANTHER" id="PTHR23135:SF18">
    <property type="entry name" value="CYANOPHYCIN SYNTHETASE"/>
    <property type="match status" value="1"/>
</dbReference>
<dbReference type="EMBL" id="BRXR01000001">
    <property type="protein sequence ID" value="GLC29411.1"/>
    <property type="molecule type" value="Genomic_DNA"/>
</dbReference>
<evidence type="ECO:0000256" key="3">
    <source>
        <dbReference type="ARBA" id="ARBA00009060"/>
    </source>
</evidence>
<evidence type="ECO:0000256" key="11">
    <source>
        <dbReference type="ARBA" id="ARBA00031353"/>
    </source>
</evidence>
<dbReference type="NCBIfam" id="NF010623">
    <property type="entry name" value="PRK14016.1"/>
    <property type="match status" value="1"/>
</dbReference>
<dbReference type="PROSITE" id="PS50975">
    <property type="entry name" value="ATP_GRASP"/>
    <property type="match status" value="1"/>
</dbReference>
<evidence type="ECO:0000256" key="14">
    <source>
        <dbReference type="PROSITE-ProRule" id="PRU00409"/>
    </source>
</evidence>
<dbReference type="InterPro" id="IPR004101">
    <property type="entry name" value="Mur_ligase_C"/>
</dbReference>
<dbReference type="InterPro" id="IPR036565">
    <property type="entry name" value="Mur-like_cat_sf"/>
</dbReference>
<evidence type="ECO:0000256" key="7">
    <source>
        <dbReference type="ARBA" id="ARBA00022036"/>
    </source>
</evidence>
<dbReference type="InterPro" id="IPR013651">
    <property type="entry name" value="ATP-grasp_RimK-type"/>
</dbReference>
<dbReference type="Proteomes" id="UP001208567">
    <property type="component" value="Unassembled WGS sequence"/>
</dbReference>
<evidence type="ECO:0000256" key="1">
    <source>
        <dbReference type="ARBA" id="ARBA00003184"/>
    </source>
</evidence>
<dbReference type="Pfam" id="PF18921">
    <property type="entry name" value="Cyanophycin_syn"/>
    <property type="match status" value="1"/>
</dbReference>
<dbReference type="RefSeq" id="WP_264848706.1">
    <property type="nucleotide sequence ID" value="NZ_BRXR01000001.1"/>
</dbReference>